<dbReference type="FunFam" id="1.10.3380.10:FF:000002">
    <property type="entry name" value="Activating signal cointegrator 1 complex subunit 3"/>
    <property type="match status" value="2"/>
</dbReference>
<proteinExistence type="inferred from homology"/>
<dbReference type="InterPro" id="IPR014756">
    <property type="entry name" value="Ig_E-set"/>
</dbReference>
<dbReference type="InterPro" id="IPR036388">
    <property type="entry name" value="WH-like_DNA-bd_sf"/>
</dbReference>
<dbReference type="Pfam" id="PF18149">
    <property type="entry name" value="Helicase_PWI"/>
    <property type="match status" value="1"/>
</dbReference>
<dbReference type="Gene3D" id="3.40.50.300">
    <property type="entry name" value="P-loop containing nucleotide triphosphate hydrolases"/>
    <property type="match status" value="5"/>
</dbReference>
<reference evidence="20" key="1">
    <citation type="submission" date="2017-09" db="EMBL/GenBank/DDBJ databases">
        <title>Contemporary evolution of a Lepidopteran species, Heliothis virescens, in response to modern agricultural practices.</title>
        <authorList>
            <person name="Fritz M.L."/>
            <person name="Deyonke A.M."/>
            <person name="Papanicolaou A."/>
            <person name="Micinski S."/>
            <person name="Westbrook J."/>
            <person name="Gould F."/>
        </authorList>
    </citation>
    <scope>NUCLEOTIDE SEQUENCE [LARGE SCALE GENOMIC DNA]</scope>
    <source>
        <strain evidence="20">HvINT-</strain>
        <tissue evidence="20">Whole body</tissue>
    </source>
</reference>
<dbReference type="InterPro" id="IPR004179">
    <property type="entry name" value="Sec63-dom"/>
</dbReference>
<evidence type="ECO:0000256" key="4">
    <source>
        <dbReference type="ARBA" id="ARBA00012552"/>
    </source>
</evidence>
<keyword evidence="12" id="KW-0234">DNA repair</keyword>
<accession>A0A2A4K318</accession>
<dbReference type="Pfam" id="PF02889">
    <property type="entry name" value="Sec63"/>
    <property type="match status" value="3"/>
</dbReference>
<comment type="subcellular location">
    <subcellularLocation>
        <location evidence="2">Cytoplasm</location>
        <location evidence="2">Cytosol</location>
    </subcellularLocation>
    <subcellularLocation>
        <location evidence="1">Nucleus speckle</location>
    </subcellularLocation>
</comment>
<dbReference type="InterPro" id="IPR036390">
    <property type="entry name" value="WH_DNA-bd_sf"/>
</dbReference>
<feature type="domain" description="Helicase C-terminal" evidence="19">
    <location>
        <begin position="940"/>
        <end position="1135"/>
    </location>
</feature>
<keyword evidence="7" id="KW-0547">Nucleotide-binding</keyword>
<dbReference type="EC" id="3.6.4.13" evidence="4"/>
<dbReference type="InterPro" id="IPR027417">
    <property type="entry name" value="P-loop_NTPase"/>
</dbReference>
<evidence type="ECO:0000256" key="2">
    <source>
        <dbReference type="ARBA" id="ARBA00004514"/>
    </source>
</evidence>
<feature type="domain" description="Helicase C-terminal" evidence="19">
    <location>
        <begin position="1783"/>
        <end position="1987"/>
    </location>
</feature>
<dbReference type="PANTHER" id="PTHR47961:SF13">
    <property type="entry name" value="ACTIVATING SIGNAL COINTEGRATOR 1 COMPLEX SUBUNIT 3"/>
    <property type="match status" value="1"/>
</dbReference>
<dbReference type="Gene3D" id="1.10.150.20">
    <property type="entry name" value="5' to 3' exonuclease, C-terminal subdomain"/>
    <property type="match status" value="1"/>
</dbReference>
<dbReference type="InterPro" id="IPR001650">
    <property type="entry name" value="Helicase_C-like"/>
</dbReference>
<dbReference type="SUPFAM" id="SSF46785">
    <property type="entry name" value="Winged helix' DNA-binding domain"/>
    <property type="match status" value="2"/>
</dbReference>
<keyword evidence="10" id="KW-0347">Helicase</keyword>
<dbReference type="Pfam" id="PF23445">
    <property type="entry name" value="WHD_SNRNP200"/>
    <property type="match status" value="2"/>
</dbReference>
<dbReference type="FunFam" id="1.10.10.10:FF:000024">
    <property type="entry name" value="U5 small nuclear ribonucleoprotein helicase"/>
    <property type="match status" value="1"/>
</dbReference>
<dbReference type="SUPFAM" id="SSF52540">
    <property type="entry name" value="P-loop containing nucleoside triphosphate hydrolases"/>
    <property type="match status" value="5"/>
</dbReference>
<sequence length="2535" mass="289783">MIELPRITRALRAHTQLDKPRCLKPTLDPTKPVLVKKRNLQRYKSFTDIYNYVKQNEPNSNQILKLFTELKEACKLLTGDQPDEIIEDASVLALRMFLDQDIVMLKHLSQLRQTFGTVTSATANKICEIVTKISEDLLDETKEYIRTEEAESNKENIKLWGDHIQCHYIPYKPAKKPLAKLTSKPATASAFVTDFSMKYNSETAKPSSSVTKVPATVPESKFGKAWLETKVKGQYENVEGISSVDILQSIITLLNSPRSNDEMQNDLFELLGFDKFEFIQEILEHRNDIINSLKAPPPGPTLSEIAAILPENKMPQYLCQVSVLSEQEKMLAKLVRKEEKKAKNRRNDDDDEEQEINIAQMRAKRLAELSKPVVPFSTSRSANNIDPVLQKISYFQTKVQYPNVYDSSIDAKNSAGFVSGLKLILPENAIRKDNKEYEEVTIPKNDPPPLTVGNQRVPIAELDEIGQMAFENIKELNRIQSVVFQTAYNTNENLLICAPTGAGKTNIALLTVVHQIKQHIENNVIMKNKFKIIYIAPMKALASEMTASFGKRLKGLGILVRELTGDMKLTKTEVQQTQMIVTTPEKWDVVTRKGASKLAELSKPVVPFSTSRSANNIDPVLQKISYFQTKVQYPNVYDSSIDAKNSAGFVSGLKLILPENAIRKDNKEYEEVTIPKNDPPPLTVGNQRVPIAELDEIGQMAFENIKELNRIQSVVFQTAYNTNENLLICAPTGAGKTNIALLTVVHQIKQHIENNVIMKNKFKIIYIAPMKALASEMTASFGKRLKGLGILVRELTGDMKLTKTEVQQTQMIVTTPEKWDVVTRKGATDTELASIVKLIIIDEVHLLHGDRGPIVEAIVARTLRQVESTQNMIRIVGLSATLPNYLDVARFLRVNPNIGLFFFDSRFRPVPLEQQFIGVKESGSGGMSHLRQMQTMNEICYDKAVDMVQKGHQVMVFVHARNATHQTAMVLKEIAQKKGHLKYFEPEDSGAFLKAKKSISSSPNKQLSELFASGFACHHAGMLRSDRNMVEKYFAEGFIKVLVCTSTLAWGVNLPAHAVVIRGTEIYDQSHGTFVDLSILDVLQIFGRAGRPQFDTSGTGIIITTHDKLTHYLKSMTNQFPIESNFINLLADNLNAEVALGTVTNIDEAVEWLSYTYLFVRMRINPQVYGLTYSDVQEEPMLETKRRELITAAAMQLDNTHMIRYNERTGQLNITDLGRTASHYYITCETMEVFNSMVRKSMTQGYVLEMLTRCSDFQQLKVRKEELTELWSLKDQYCELRIEDAPEDIHWKINILLQTYLSRGRVNGSSLQSDLNYISQNAVRIIRALFEITLRKNNAYMAGLYLKMAKMLELQQWDFYSDMRQFNCFTIETLKHIEYPMLKPDQIRDMDWKEIGDLIRNPKNARHLKKCAEEFPLLEMEASLHPITRTVLRIRLSITPNFKWNDKYHGKAPEAFWIWVEDPETDIMYYHEYFLITKKQVITNEPQELVITIPISEPLPPQYYIRATSERWLGSESVLPLTFQHLILPETHPPHTDLLELQPLPVTALNNPSFEMLYNFSHFNPIQTQIFHCLYHTDHNVLLGAPTGSGKTIVAEVAMFRVFNQYPNCKVVYIAPLKALVKERIKDWKVRLQERLGKQVVELTGDVSPDIRAIRNSHVIVTTPEKWDGISRSWQTRNYVRDVALIVIDEIHLLGEDRGPVLEVIVSRTNFIESHTSRRLRIIGLSTALANAKDLANWLNIGEMGLYNFRPSVRPVPLEVHISGHPGRHYCPRMLTMNKPTFQAIRTHSPCAPTLVFVSSRRQTRLTALDLIAYLAAEDNPKQWLHMQESEMEQILANIRESNLKLTLAFGIGIHHAGLHERDRTTVEELFINQKIQVLICTATLAWGVNFPAHLVVIKGTEYYDGKQKRYVDMPITDVLQMMGRAGRPQYDNEGVAVVLVHDQKKNFYKKFLYEPFPVESSLLDVLPDHLNAEIVAGTVQTKQDILDYMTWTYFFRRLLKNPSYYNLESVEPQDVNYYLSNLVQSSLDALANANCLEIEEDLRTVHCTWMGRIASYYYLSYKTMAHFTRNLHSNMTMDDLLRVLADSEEYSTLPVRHNEDILNGELSQQCRLPVDALSLDSSNVKAFLLLQAHMTRLQLPNTDYLTDTKSVLDQTIRILQDLRTVHCTWMGRIASYYYLSYKTMAHFTRNLHSNMTMDDLLRVLADSEEYSTLPVRHNEDILNGELSQQCRLPVDALSLDSSNVKAFLLLQAHMTRLQLPNTDYLTDTKSVLDQTIRILQAMIDTSAENGWLSVCLSCQMLMQGIVQARWPTESPLLTLPHIDSQHLYMFSQMAKDSNKPCHMLNGLKVACMRNYELLAKYLRREFEENQIEQIHRAISEMPTLDIKMRVRGLWFDCDGEQDKPVQQPPARDHWMPLHADQEYTLVLELHRRGGNPNNVLCPRFPRGKNEGWFVTMGTVDQGELHALKRVPPKGNAQVTFYTPSGKGRIIYTIYIISDSYMGLDQQYDLQIELMDPLPQENVERVYEIDKTIIE</sequence>
<dbReference type="InterPro" id="IPR041094">
    <property type="entry name" value="Brr2_helicase_PWI"/>
</dbReference>
<evidence type="ECO:0000313" key="20">
    <source>
        <dbReference type="EMBL" id="PCG78294.1"/>
    </source>
</evidence>
<keyword evidence="11" id="KW-0067">ATP-binding</keyword>
<keyword evidence="6" id="KW-0677">Repeat</keyword>
<evidence type="ECO:0000256" key="14">
    <source>
        <dbReference type="ARBA" id="ARBA00023242"/>
    </source>
</evidence>
<comment type="caution">
    <text evidence="20">The sequence shown here is derived from an EMBL/GenBank/DDBJ whole genome shotgun (WGS) entry which is preliminary data.</text>
</comment>
<evidence type="ECO:0000256" key="6">
    <source>
        <dbReference type="ARBA" id="ARBA00022737"/>
    </source>
</evidence>
<dbReference type="Pfam" id="PF26582">
    <property type="entry name" value="ASCC3_N"/>
    <property type="match status" value="1"/>
</dbReference>
<dbReference type="GO" id="GO:0003724">
    <property type="term" value="F:RNA helicase activity"/>
    <property type="evidence" value="ECO:0007669"/>
    <property type="project" value="UniProtKB-EC"/>
</dbReference>
<evidence type="ECO:0000259" key="19">
    <source>
        <dbReference type="PROSITE" id="PS51194"/>
    </source>
</evidence>
<organism evidence="20">
    <name type="scientific">Heliothis virescens</name>
    <name type="common">Tobacco budworm moth</name>
    <dbReference type="NCBI Taxonomy" id="7102"/>
    <lineage>
        <taxon>Eukaryota</taxon>
        <taxon>Metazoa</taxon>
        <taxon>Ecdysozoa</taxon>
        <taxon>Arthropoda</taxon>
        <taxon>Hexapoda</taxon>
        <taxon>Insecta</taxon>
        <taxon>Pterygota</taxon>
        <taxon>Neoptera</taxon>
        <taxon>Endopterygota</taxon>
        <taxon>Lepidoptera</taxon>
        <taxon>Glossata</taxon>
        <taxon>Ditrysia</taxon>
        <taxon>Noctuoidea</taxon>
        <taxon>Noctuidae</taxon>
        <taxon>Heliothinae</taxon>
        <taxon>Heliothis</taxon>
    </lineage>
</organism>
<dbReference type="InterPro" id="IPR014001">
    <property type="entry name" value="Helicase_ATP-bd"/>
</dbReference>
<evidence type="ECO:0000256" key="8">
    <source>
        <dbReference type="ARBA" id="ARBA00022763"/>
    </source>
</evidence>
<dbReference type="GO" id="GO:0003676">
    <property type="term" value="F:nucleic acid binding"/>
    <property type="evidence" value="ECO:0007669"/>
    <property type="project" value="InterPro"/>
</dbReference>
<dbReference type="Gene3D" id="2.60.40.150">
    <property type="entry name" value="C2 domain"/>
    <property type="match status" value="2"/>
</dbReference>
<keyword evidence="9" id="KW-0378">Hydrolase</keyword>
<dbReference type="GO" id="GO:0016787">
    <property type="term" value="F:hydrolase activity"/>
    <property type="evidence" value="ECO:0007669"/>
    <property type="project" value="UniProtKB-KW"/>
</dbReference>
<feature type="domain" description="Helicase ATP-binding" evidence="18">
    <location>
        <begin position="717"/>
        <end position="900"/>
    </location>
</feature>
<protein>
    <recommendedName>
        <fullName evidence="15">U5 small nuclear ribonucleoprotein 200 kDa helicase</fullName>
        <ecNumber evidence="4">3.6.4.13</ecNumber>
    </recommendedName>
</protein>
<dbReference type="FunFam" id="3.40.50.300:FF:000231">
    <property type="entry name" value="Activating signal cointegrator 1 complex subunit 3"/>
    <property type="match status" value="1"/>
</dbReference>
<dbReference type="SMART" id="SM00973">
    <property type="entry name" value="Sec63"/>
    <property type="match status" value="2"/>
</dbReference>
<dbReference type="InterPro" id="IPR050474">
    <property type="entry name" value="Hel308_SKI2-like"/>
</dbReference>
<dbReference type="FunFam" id="3.40.50.300:FF:000102">
    <property type="entry name" value="RNA helicase, activating signal cointegrator 1"/>
    <property type="match status" value="1"/>
</dbReference>
<keyword evidence="14" id="KW-0539">Nucleus</keyword>
<dbReference type="FunFam" id="2.60.40.150:FF:000113">
    <property type="entry name" value="activating signal cointegrator 1 complex subunit 3"/>
    <property type="match status" value="1"/>
</dbReference>
<keyword evidence="13" id="KW-0413">Isomerase</keyword>
<dbReference type="Gene3D" id="1.10.10.10">
    <property type="entry name" value="Winged helix-like DNA-binding domain superfamily/Winged helix DNA-binding domain"/>
    <property type="match status" value="2"/>
</dbReference>
<dbReference type="GO" id="GO:0006397">
    <property type="term" value="P:mRNA processing"/>
    <property type="evidence" value="ECO:0007669"/>
    <property type="project" value="UniProtKB-ARBA"/>
</dbReference>
<dbReference type="InterPro" id="IPR003593">
    <property type="entry name" value="AAA+_ATPase"/>
</dbReference>
<dbReference type="Gene3D" id="1.10.3380.10">
    <property type="entry name" value="Sec63 N-terminal domain-like domain"/>
    <property type="match status" value="3"/>
</dbReference>
<evidence type="ECO:0000259" key="18">
    <source>
        <dbReference type="PROSITE" id="PS51192"/>
    </source>
</evidence>
<keyword evidence="5" id="KW-0963">Cytoplasm</keyword>
<dbReference type="SUPFAM" id="SSF81296">
    <property type="entry name" value="E set domains"/>
    <property type="match status" value="1"/>
</dbReference>
<dbReference type="GO" id="GO:0005524">
    <property type="term" value="F:ATP binding"/>
    <property type="evidence" value="ECO:0007669"/>
    <property type="project" value="UniProtKB-KW"/>
</dbReference>
<dbReference type="EMBL" id="NWSH01000216">
    <property type="protein sequence ID" value="PCG78294.1"/>
    <property type="molecule type" value="Genomic_DNA"/>
</dbReference>
<evidence type="ECO:0000256" key="17">
    <source>
        <dbReference type="ARBA" id="ARBA00054527"/>
    </source>
</evidence>
<evidence type="ECO:0000256" key="1">
    <source>
        <dbReference type="ARBA" id="ARBA00004324"/>
    </source>
</evidence>
<evidence type="ECO:0000256" key="3">
    <source>
        <dbReference type="ARBA" id="ARBA00010140"/>
    </source>
</evidence>
<dbReference type="Pfam" id="PF00271">
    <property type="entry name" value="Helicase_C"/>
    <property type="match status" value="2"/>
</dbReference>
<evidence type="ECO:0000256" key="10">
    <source>
        <dbReference type="ARBA" id="ARBA00022806"/>
    </source>
</evidence>
<dbReference type="FunFam" id="3.40.50.300:FF:000198">
    <property type="entry name" value="Activating signal cointegrator 1 complex subunit"/>
    <property type="match status" value="1"/>
</dbReference>
<dbReference type="STRING" id="7102.A0A2A4K318"/>
<feature type="domain" description="Helicase ATP-binding" evidence="18">
    <location>
        <begin position="1572"/>
        <end position="1747"/>
    </location>
</feature>
<evidence type="ECO:0000256" key="16">
    <source>
        <dbReference type="ARBA" id="ARBA00047984"/>
    </source>
</evidence>
<dbReference type="SMART" id="SM00487">
    <property type="entry name" value="DEXDc"/>
    <property type="match status" value="3"/>
</dbReference>
<evidence type="ECO:0000256" key="7">
    <source>
        <dbReference type="ARBA" id="ARBA00022741"/>
    </source>
</evidence>
<evidence type="ECO:0000256" key="13">
    <source>
        <dbReference type="ARBA" id="ARBA00023235"/>
    </source>
</evidence>
<dbReference type="CDD" id="cd18022">
    <property type="entry name" value="DEXHc_ASCC3_2"/>
    <property type="match status" value="1"/>
</dbReference>
<comment type="similarity">
    <text evidence="3">Belongs to the helicase family. SKI2 subfamily.</text>
</comment>
<keyword evidence="8" id="KW-0227">DNA damage</keyword>
<dbReference type="FunFam" id="1.10.10.10:FF:000012">
    <property type="entry name" value="U5 small nuclear ribonucleoprotein helicase"/>
    <property type="match status" value="1"/>
</dbReference>
<feature type="domain" description="Helicase ATP-binding" evidence="18">
    <location>
        <begin position="485"/>
        <end position="603"/>
    </location>
</feature>
<dbReference type="FunFam" id="2.60.40.150:FF:000004">
    <property type="entry name" value="RNA helicase, activating signal cointegrator 1"/>
    <property type="match status" value="1"/>
</dbReference>
<dbReference type="InterPro" id="IPR057842">
    <property type="entry name" value="WH_MER3"/>
</dbReference>
<dbReference type="PROSITE" id="PS51192">
    <property type="entry name" value="HELICASE_ATP_BIND_1"/>
    <property type="match status" value="3"/>
</dbReference>
<dbReference type="SUPFAM" id="SSF158702">
    <property type="entry name" value="Sec63 N-terminal domain-like"/>
    <property type="match status" value="3"/>
</dbReference>
<dbReference type="SMART" id="SM00382">
    <property type="entry name" value="AAA"/>
    <property type="match status" value="3"/>
</dbReference>
<evidence type="ECO:0000256" key="9">
    <source>
        <dbReference type="ARBA" id="ARBA00022801"/>
    </source>
</evidence>
<dbReference type="Pfam" id="PF00270">
    <property type="entry name" value="DEAD"/>
    <property type="match status" value="3"/>
</dbReference>
<evidence type="ECO:0000256" key="5">
    <source>
        <dbReference type="ARBA" id="ARBA00022490"/>
    </source>
</evidence>
<dbReference type="FunFam" id="3.40.50.300:FF:003287">
    <property type="entry name" value="U5 small nuclear ribonucleoprotein 200 kDa helicase"/>
    <property type="match status" value="1"/>
</dbReference>
<dbReference type="SMART" id="SM00490">
    <property type="entry name" value="HELICc"/>
    <property type="match status" value="2"/>
</dbReference>
<dbReference type="InterPro" id="IPR035892">
    <property type="entry name" value="C2_domain_sf"/>
</dbReference>
<evidence type="ECO:0000256" key="12">
    <source>
        <dbReference type="ARBA" id="ARBA00023204"/>
    </source>
</evidence>
<dbReference type="PANTHER" id="PTHR47961">
    <property type="entry name" value="DNA POLYMERASE THETA, PUTATIVE (AFU_ORTHOLOGUE AFUA_1G05260)-RELATED"/>
    <property type="match status" value="1"/>
</dbReference>
<gene>
    <name evidence="20" type="ORF">B5V51_4569</name>
</gene>
<dbReference type="GO" id="GO:0180022">
    <property type="term" value="C:RQC-trigger complex"/>
    <property type="evidence" value="ECO:0007669"/>
    <property type="project" value="UniProtKB-ARBA"/>
</dbReference>
<dbReference type="CDD" id="cd18020">
    <property type="entry name" value="DEXHc_ASCC3_1"/>
    <property type="match status" value="1"/>
</dbReference>
<evidence type="ECO:0000256" key="15">
    <source>
        <dbReference type="ARBA" id="ARBA00034541"/>
    </source>
</evidence>
<dbReference type="FunFam" id="3.40.50.300:FF:000062">
    <property type="entry name" value="U5 small nuclear ribonucleoprotein helicase"/>
    <property type="match status" value="1"/>
</dbReference>
<evidence type="ECO:0000256" key="11">
    <source>
        <dbReference type="ARBA" id="ARBA00022840"/>
    </source>
</evidence>
<comment type="function">
    <text evidence="17">Catalyzes the ATP-dependent unwinding of U4/U6 RNA duplices, an essential step in the assembly of a catalytically active spliceosome. Plays a role in pre-mRNA splicing.</text>
</comment>
<comment type="catalytic activity">
    <reaction evidence="16">
        <text>ATP + H2O = ADP + phosphate + H(+)</text>
        <dbReference type="Rhea" id="RHEA:13065"/>
        <dbReference type="ChEBI" id="CHEBI:15377"/>
        <dbReference type="ChEBI" id="CHEBI:15378"/>
        <dbReference type="ChEBI" id="CHEBI:30616"/>
        <dbReference type="ChEBI" id="CHEBI:43474"/>
        <dbReference type="ChEBI" id="CHEBI:456216"/>
        <dbReference type="EC" id="3.6.4.13"/>
    </reaction>
</comment>
<name>A0A2A4K318_HELVI</name>
<dbReference type="PROSITE" id="PS51194">
    <property type="entry name" value="HELICASE_CTER"/>
    <property type="match status" value="2"/>
</dbReference>
<dbReference type="CDD" id="cd18795">
    <property type="entry name" value="SF2_C_Ski2"/>
    <property type="match status" value="2"/>
</dbReference>
<dbReference type="InterPro" id="IPR011545">
    <property type="entry name" value="DEAD/DEAH_box_helicase_dom"/>
</dbReference>
<dbReference type="InterPro" id="IPR058856">
    <property type="entry name" value="ASCC3_N"/>
</dbReference>